<evidence type="ECO:0000256" key="3">
    <source>
        <dbReference type="ARBA" id="ARBA00022729"/>
    </source>
</evidence>
<comment type="caution">
    <text evidence="7">The sequence shown here is derived from an EMBL/GenBank/DDBJ whole genome shotgun (WGS) entry which is preliminary data.</text>
</comment>
<feature type="binding site" evidence="4">
    <location>
        <position position="252"/>
    </location>
    <ligand>
        <name>Fe cation</name>
        <dbReference type="ChEBI" id="CHEBI:24875"/>
    </ligand>
</feature>
<evidence type="ECO:0000256" key="1">
    <source>
        <dbReference type="ARBA" id="ARBA00008520"/>
    </source>
</evidence>
<feature type="region of interest" description="Disordered" evidence="5">
    <location>
        <begin position="30"/>
        <end position="53"/>
    </location>
</feature>
<evidence type="ECO:0000256" key="5">
    <source>
        <dbReference type="SAM" id="MobiDB-lite"/>
    </source>
</evidence>
<keyword evidence="2" id="KW-0410">Iron transport</keyword>
<evidence type="ECO:0000256" key="2">
    <source>
        <dbReference type="ARBA" id="ARBA00022496"/>
    </source>
</evidence>
<dbReference type="SUPFAM" id="SSF53850">
    <property type="entry name" value="Periplasmic binding protein-like II"/>
    <property type="match status" value="1"/>
</dbReference>
<dbReference type="PANTHER" id="PTHR30006:SF15">
    <property type="entry name" value="IRON-UTILIZATION PERIPLASMIC PROTEIN"/>
    <property type="match status" value="1"/>
</dbReference>
<feature type="chain" id="PRO_5005639519" evidence="6">
    <location>
        <begin position="31"/>
        <end position="371"/>
    </location>
</feature>
<gene>
    <name evidence="7" type="ORF">PROH_17615</name>
</gene>
<keyword evidence="3 6" id="KW-0732">Signal</keyword>
<sequence>MGHKIMIHPAKLTLVALASLGLLLSQSCQKSPEAADPTDPAGSGTTAAPTQPTETAVVNLYSARHYDVDETLYQEFQEKTGIEVQVIQGEADELIERIRNEGAQSPADVFMAADAGRLWRAAEAGILQPVDSAVLEASIPEYLREPTGLWFGLTKRARVLVYNPDRVQPTDLSTYEALAEPQWQGRVCVRSSSNIYNQSLLGSMIETLGVPATEAWAAGLVANLARPPEGGDTNQIEAVAAGQCDVAIVNHYYWARMAKSDQPAEQEVVAKTAIFFPNQDDRGTHVNISGGGVTVSAPHRDNAVALLEFLVTPEAQAVFAEGNNEYPVVEGVSLDPIVAKLGKFKVDEVNVASYGRNNPEVVKLVDRVDWR</sequence>
<dbReference type="Proteomes" id="UP000034681">
    <property type="component" value="Unassembled WGS sequence"/>
</dbReference>
<dbReference type="AlphaFoldDB" id="A0A0M2PWC1"/>
<dbReference type="InterPro" id="IPR006059">
    <property type="entry name" value="SBP"/>
</dbReference>
<dbReference type="GO" id="GO:0030288">
    <property type="term" value="C:outer membrane-bounded periplasmic space"/>
    <property type="evidence" value="ECO:0007669"/>
    <property type="project" value="TreeGrafter"/>
</dbReference>
<name>A0A0M2PWC1_PROHO</name>
<dbReference type="EMBL" id="AJTX02000007">
    <property type="protein sequence ID" value="KKI98671.1"/>
    <property type="molecule type" value="Genomic_DNA"/>
</dbReference>
<feature type="binding site" evidence="4">
    <location>
        <position position="65"/>
    </location>
    <ligand>
        <name>Fe cation</name>
        <dbReference type="ChEBI" id="CHEBI:24875"/>
    </ligand>
</feature>
<comment type="similarity">
    <text evidence="1">Belongs to the bacterial solute-binding protein 1 family.</text>
</comment>
<keyword evidence="4" id="KW-0479">Metal-binding</keyword>
<reference evidence="7" key="1">
    <citation type="submission" date="2012-04" db="EMBL/GenBank/DDBJ databases">
        <authorList>
            <person name="Borisov I.G."/>
            <person name="Ivanikova N.V."/>
            <person name="Pinevich A.V."/>
        </authorList>
    </citation>
    <scope>NUCLEOTIDE SEQUENCE</scope>
    <source>
        <strain evidence="7">CALU 1027</strain>
    </source>
</reference>
<keyword evidence="2" id="KW-0406">Ion transport</keyword>
<protein>
    <submittedName>
        <fullName evidence="7">Iron deficiency-induced protein A</fullName>
    </submittedName>
</protein>
<dbReference type="eggNOG" id="COG1840">
    <property type="taxonomic scope" value="Bacteria"/>
</dbReference>
<keyword evidence="4" id="KW-0408">Iron</keyword>
<dbReference type="PANTHER" id="PTHR30006">
    <property type="entry name" value="THIAMINE-BINDING PERIPLASMIC PROTEIN-RELATED"/>
    <property type="match status" value="1"/>
</dbReference>
<dbReference type="Pfam" id="PF13416">
    <property type="entry name" value="SBP_bac_8"/>
    <property type="match status" value="1"/>
</dbReference>
<dbReference type="PIRSF" id="PIRSF002825">
    <property type="entry name" value="CfbpA"/>
    <property type="match status" value="1"/>
</dbReference>
<dbReference type="InterPro" id="IPR026045">
    <property type="entry name" value="Ferric-bd"/>
</dbReference>
<dbReference type="GO" id="GO:0006826">
    <property type="term" value="P:iron ion transport"/>
    <property type="evidence" value="ECO:0007669"/>
    <property type="project" value="UniProtKB-KW"/>
</dbReference>
<feature type="signal peptide" evidence="6">
    <location>
        <begin position="1"/>
        <end position="30"/>
    </location>
</feature>
<organism evidence="7 8">
    <name type="scientific">Prochlorothrix hollandica PCC 9006 = CALU 1027</name>
    <dbReference type="NCBI Taxonomy" id="317619"/>
    <lineage>
        <taxon>Bacteria</taxon>
        <taxon>Bacillati</taxon>
        <taxon>Cyanobacteriota</taxon>
        <taxon>Cyanophyceae</taxon>
        <taxon>Prochlorotrichales</taxon>
        <taxon>Prochlorotrichaceae</taxon>
        <taxon>Prochlorothrix</taxon>
    </lineage>
</organism>
<dbReference type="STRING" id="317619.GCA_000332315_01646"/>
<evidence type="ECO:0000313" key="7">
    <source>
        <dbReference type="EMBL" id="KKI98671.1"/>
    </source>
</evidence>
<dbReference type="CDD" id="cd13542">
    <property type="entry name" value="PBP2_FutA1_ilke"/>
    <property type="match status" value="1"/>
</dbReference>
<keyword evidence="8" id="KW-1185">Reference proteome</keyword>
<proteinExistence type="inferred from homology"/>
<dbReference type="GO" id="GO:0046872">
    <property type="term" value="F:metal ion binding"/>
    <property type="evidence" value="ECO:0007669"/>
    <property type="project" value="UniProtKB-KW"/>
</dbReference>
<evidence type="ECO:0000313" key="8">
    <source>
        <dbReference type="Proteomes" id="UP000034681"/>
    </source>
</evidence>
<dbReference type="PROSITE" id="PS51257">
    <property type="entry name" value="PROKAR_LIPOPROTEIN"/>
    <property type="match status" value="1"/>
</dbReference>
<evidence type="ECO:0000256" key="4">
    <source>
        <dbReference type="PIRSR" id="PIRSR002825-1"/>
    </source>
</evidence>
<dbReference type="Gene3D" id="3.40.190.10">
    <property type="entry name" value="Periplasmic binding protein-like II"/>
    <property type="match status" value="2"/>
</dbReference>
<keyword evidence="2" id="KW-0813">Transport</keyword>
<feature type="binding site" evidence="4">
    <location>
        <position position="253"/>
    </location>
    <ligand>
        <name>Fe cation</name>
        <dbReference type="ChEBI" id="CHEBI:24875"/>
    </ligand>
</feature>
<evidence type="ECO:0000256" key="6">
    <source>
        <dbReference type="SAM" id="SignalP"/>
    </source>
</evidence>
<accession>A0A0M2PWC1</accession>